<feature type="transmembrane region" description="Helical" evidence="8">
    <location>
        <begin position="58"/>
        <end position="79"/>
    </location>
</feature>
<keyword evidence="10" id="KW-1185">Reference proteome</keyword>
<comment type="function">
    <text evidence="8">Uptake of L-lactate across the membrane. Can also transport D-lactate and glycolate.</text>
</comment>
<protein>
    <recommendedName>
        <fullName evidence="8">L-lactate permease</fullName>
    </recommendedName>
</protein>
<evidence type="ECO:0000256" key="2">
    <source>
        <dbReference type="ARBA" id="ARBA00010100"/>
    </source>
</evidence>
<feature type="transmembrane region" description="Helical" evidence="8">
    <location>
        <begin position="142"/>
        <end position="165"/>
    </location>
</feature>
<dbReference type="InterPro" id="IPR003804">
    <property type="entry name" value="Lactate_perm"/>
</dbReference>
<dbReference type="PANTHER" id="PTHR30003:SF0">
    <property type="entry name" value="GLYCOLATE PERMEASE GLCA-RELATED"/>
    <property type="match status" value="1"/>
</dbReference>
<comment type="similarity">
    <text evidence="2 8">Belongs to the lactate permease family.</text>
</comment>
<keyword evidence="6 8" id="KW-1133">Transmembrane helix</keyword>
<feature type="transmembrane region" description="Helical" evidence="8">
    <location>
        <begin position="233"/>
        <end position="251"/>
    </location>
</feature>
<keyword evidence="3 8" id="KW-0813">Transport</keyword>
<comment type="caution">
    <text evidence="8">Lacks conserved residue(s) required for the propagation of feature annotation.</text>
</comment>
<comment type="subcellular location">
    <subcellularLocation>
        <location evidence="1 8">Cell membrane</location>
        <topology evidence="1 8">Multi-pass membrane protein</topology>
    </subcellularLocation>
</comment>
<name>K6XFM1_9MICO</name>
<evidence type="ECO:0000256" key="3">
    <source>
        <dbReference type="ARBA" id="ARBA00022448"/>
    </source>
</evidence>
<dbReference type="GO" id="GO:0005886">
    <property type="term" value="C:plasma membrane"/>
    <property type="evidence" value="ECO:0007669"/>
    <property type="project" value="UniProtKB-SubCell"/>
</dbReference>
<dbReference type="EMBL" id="BAHD01000076">
    <property type="protein sequence ID" value="GAB97644.1"/>
    <property type="molecule type" value="Genomic_DNA"/>
</dbReference>
<dbReference type="GO" id="GO:0015129">
    <property type="term" value="F:lactate transmembrane transporter activity"/>
    <property type="evidence" value="ECO:0007669"/>
    <property type="project" value="UniProtKB-UniRule"/>
</dbReference>
<keyword evidence="7 8" id="KW-0472">Membrane</keyword>
<accession>K6XFM1</accession>
<feature type="transmembrane region" description="Helical" evidence="8">
    <location>
        <begin position="116"/>
        <end position="135"/>
    </location>
</feature>
<gene>
    <name evidence="9" type="ORF">KILIM_076_00290</name>
</gene>
<keyword evidence="4 8" id="KW-1003">Cell membrane</keyword>
<comment type="caution">
    <text evidence="9">The sequence shown here is derived from an EMBL/GenBank/DDBJ whole genome shotgun (WGS) entry which is preliminary data.</text>
</comment>
<evidence type="ECO:0000256" key="5">
    <source>
        <dbReference type="ARBA" id="ARBA00022692"/>
    </source>
</evidence>
<dbReference type="eggNOG" id="COG1620">
    <property type="taxonomic scope" value="Bacteria"/>
</dbReference>
<keyword evidence="5 8" id="KW-0812">Transmembrane</keyword>
<proteinExistence type="inferred from homology"/>
<dbReference type="GO" id="GO:0015295">
    <property type="term" value="F:solute:proton symporter activity"/>
    <property type="evidence" value="ECO:0007669"/>
    <property type="project" value="TreeGrafter"/>
</dbReference>
<dbReference type="RefSeq" id="WP_006594176.1">
    <property type="nucleotide sequence ID" value="NZ_BAHD01000076.1"/>
</dbReference>
<dbReference type="STRING" id="1184609.KILIM_076_00290"/>
<evidence type="ECO:0000313" key="9">
    <source>
        <dbReference type="EMBL" id="GAB97644.1"/>
    </source>
</evidence>
<feature type="transmembrane region" description="Helical" evidence="8">
    <location>
        <begin position="205"/>
        <end position="227"/>
    </location>
</feature>
<dbReference type="PANTHER" id="PTHR30003">
    <property type="entry name" value="L-LACTATE PERMEASE"/>
    <property type="match status" value="1"/>
</dbReference>
<evidence type="ECO:0000256" key="1">
    <source>
        <dbReference type="ARBA" id="ARBA00004651"/>
    </source>
</evidence>
<evidence type="ECO:0000256" key="6">
    <source>
        <dbReference type="ARBA" id="ARBA00022989"/>
    </source>
</evidence>
<evidence type="ECO:0000256" key="7">
    <source>
        <dbReference type="ARBA" id="ARBA00023136"/>
    </source>
</evidence>
<evidence type="ECO:0000256" key="8">
    <source>
        <dbReference type="RuleBase" id="RU365092"/>
    </source>
</evidence>
<reference evidence="9 10" key="1">
    <citation type="submission" date="2012-08" db="EMBL/GenBank/DDBJ databases">
        <title>Whole genome shotgun sequence of Kineosphaera limosa NBRC 100340.</title>
        <authorList>
            <person name="Yoshida I."/>
            <person name="Isaki S."/>
            <person name="Hosoyama A."/>
            <person name="Tsuchikane K."/>
            <person name="Katsumata H."/>
            <person name="Ando Y."/>
            <person name="Ohji S."/>
            <person name="Hamada M."/>
            <person name="Tamura T."/>
            <person name="Yamazoe A."/>
            <person name="Yamazaki S."/>
            <person name="Fujita N."/>
        </authorList>
    </citation>
    <scope>NUCLEOTIDE SEQUENCE [LARGE SCALE GENOMIC DNA]</scope>
    <source>
        <strain evidence="9 10">NBRC 100340</strain>
    </source>
</reference>
<evidence type="ECO:0000313" key="10">
    <source>
        <dbReference type="Proteomes" id="UP000008366"/>
    </source>
</evidence>
<dbReference type="Pfam" id="PF02652">
    <property type="entry name" value="Lactate_perm"/>
    <property type="match status" value="1"/>
</dbReference>
<dbReference type="AlphaFoldDB" id="K6XFM1"/>
<feature type="transmembrane region" description="Helical" evidence="8">
    <location>
        <begin position="91"/>
        <end position="110"/>
    </location>
</feature>
<dbReference type="Proteomes" id="UP000008366">
    <property type="component" value="Unassembled WGS sequence"/>
</dbReference>
<sequence>MLDTLLAILPVLAVGAAVASGLRATGAAVSALLAVGVAVALRYPLDVAAARADIIRWLPLMVEILLIIGGGLVLAALTTRTGSQQVLARRLAAAAGTPVVTVLLVVHGITPFAESVMGFGIGAMIGVPLLLHVGIPPARAAIVSLLGLAAVPWGAMAPGILVAAGMTGLSFQELGVASARLSLLPFVVCGIAGVLVAFGRRARLLWLLAAAGTGIVFWLGVIGANIVAGTPPAGALGALVTILVVLAARQAQRAFAGRRGHGSAEAAG</sequence>
<evidence type="ECO:0000256" key="4">
    <source>
        <dbReference type="ARBA" id="ARBA00022475"/>
    </source>
</evidence>
<feature type="transmembrane region" description="Helical" evidence="8">
    <location>
        <begin position="177"/>
        <end position="198"/>
    </location>
</feature>
<organism evidence="9 10">
    <name type="scientific">Kineosphaera limosa NBRC 100340</name>
    <dbReference type="NCBI Taxonomy" id="1184609"/>
    <lineage>
        <taxon>Bacteria</taxon>
        <taxon>Bacillati</taxon>
        <taxon>Actinomycetota</taxon>
        <taxon>Actinomycetes</taxon>
        <taxon>Micrococcales</taxon>
        <taxon>Dermatophilaceae</taxon>
        <taxon>Kineosphaera</taxon>
    </lineage>
</organism>
<feature type="non-terminal residue" evidence="9">
    <location>
        <position position="268"/>
    </location>
</feature>